<reference evidence="11" key="2">
    <citation type="journal article" date="2023" name="IMA Fungus">
        <title>Comparative genomic study of the Penicillium genus elucidates a diverse pangenome and 15 lateral gene transfer events.</title>
        <authorList>
            <person name="Petersen C."/>
            <person name="Sorensen T."/>
            <person name="Nielsen M.R."/>
            <person name="Sondergaard T.E."/>
            <person name="Sorensen J.L."/>
            <person name="Fitzpatrick D.A."/>
            <person name="Frisvad J.C."/>
            <person name="Nielsen K.L."/>
        </authorList>
    </citation>
    <scope>NUCLEOTIDE SEQUENCE</scope>
    <source>
        <strain evidence="11">IBT 23319</strain>
    </source>
</reference>
<dbReference type="Proteomes" id="UP001147733">
    <property type="component" value="Unassembled WGS sequence"/>
</dbReference>
<dbReference type="CDD" id="cd19542">
    <property type="entry name" value="CT_NRPS-like"/>
    <property type="match status" value="3"/>
</dbReference>
<comment type="pathway">
    <text evidence="1">Siderophore biosynthesis.</text>
</comment>
<dbReference type="NCBIfam" id="TIGR01733">
    <property type="entry name" value="AA-adenyl-dom"/>
    <property type="match status" value="2"/>
</dbReference>
<keyword evidence="5" id="KW-0677">Repeat</keyword>
<dbReference type="InterPro" id="IPR020806">
    <property type="entry name" value="PKS_PP-bd"/>
</dbReference>
<keyword evidence="2" id="KW-0596">Phosphopantetheine</keyword>
<dbReference type="InterPro" id="IPR006162">
    <property type="entry name" value="Ppantetheine_attach_site"/>
</dbReference>
<dbReference type="GO" id="GO:0031169">
    <property type="term" value="P:ferrichrome biosynthetic process"/>
    <property type="evidence" value="ECO:0007669"/>
    <property type="project" value="UniProtKB-ARBA"/>
</dbReference>
<dbReference type="PROSITE" id="PS00455">
    <property type="entry name" value="AMP_BINDING"/>
    <property type="match status" value="1"/>
</dbReference>
<dbReference type="Pfam" id="PF00550">
    <property type="entry name" value="PP-binding"/>
    <property type="match status" value="5"/>
</dbReference>
<dbReference type="Gene3D" id="1.10.1200.10">
    <property type="entry name" value="ACP-like"/>
    <property type="match status" value="5"/>
</dbReference>
<dbReference type="Pfam" id="PF00668">
    <property type="entry name" value="Condensation"/>
    <property type="match status" value="6"/>
</dbReference>
<dbReference type="GeneID" id="81381780"/>
<accession>A0A9W9P3N7</accession>
<evidence type="ECO:0000256" key="2">
    <source>
        <dbReference type="ARBA" id="ARBA00022450"/>
    </source>
</evidence>
<feature type="domain" description="Carrier" evidence="10">
    <location>
        <begin position="749"/>
        <end position="822"/>
    </location>
</feature>
<reference evidence="11" key="1">
    <citation type="submission" date="2022-11" db="EMBL/GenBank/DDBJ databases">
        <authorList>
            <person name="Petersen C."/>
        </authorList>
    </citation>
    <scope>NUCLEOTIDE SEQUENCE</scope>
    <source>
        <strain evidence="11">IBT 23319</strain>
    </source>
</reference>
<dbReference type="GO" id="GO:0016874">
    <property type="term" value="F:ligase activity"/>
    <property type="evidence" value="ECO:0007669"/>
    <property type="project" value="UniProtKB-KW"/>
</dbReference>
<dbReference type="Pfam" id="PF13193">
    <property type="entry name" value="AMP-binding_C"/>
    <property type="match status" value="1"/>
</dbReference>
<dbReference type="InterPro" id="IPR009081">
    <property type="entry name" value="PP-bd_ACP"/>
</dbReference>
<evidence type="ECO:0000256" key="8">
    <source>
        <dbReference type="ARBA" id="ARBA00078302"/>
    </source>
</evidence>
<feature type="domain" description="Carrier" evidence="10">
    <location>
        <begin position="4041"/>
        <end position="4114"/>
    </location>
</feature>
<dbReference type="Gene3D" id="3.30.300.30">
    <property type="match status" value="3"/>
</dbReference>
<dbReference type="EMBL" id="JAPQKT010000003">
    <property type="protein sequence ID" value="KAJ5234525.1"/>
    <property type="molecule type" value="Genomic_DNA"/>
</dbReference>
<evidence type="ECO:0000256" key="6">
    <source>
        <dbReference type="ARBA" id="ARBA00029454"/>
    </source>
</evidence>
<organism evidence="11 12">
    <name type="scientific">Penicillium citrinum</name>
    <dbReference type="NCBI Taxonomy" id="5077"/>
    <lineage>
        <taxon>Eukaryota</taxon>
        <taxon>Fungi</taxon>
        <taxon>Dikarya</taxon>
        <taxon>Ascomycota</taxon>
        <taxon>Pezizomycotina</taxon>
        <taxon>Eurotiomycetes</taxon>
        <taxon>Eurotiomycetidae</taxon>
        <taxon>Eurotiales</taxon>
        <taxon>Aspergillaceae</taxon>
        <taxon>Penicillium</taxon>
    </lineage>
</organism>
<dbReference type="PROSITE" id="PS00012">
    <property type="entry name" value="PHOSPHOPANTETHEINE"/>
    <property type="match status" value="4"/>
</dbReference>
<evidence type="ECO:0000256" key="9">
    <source>
        <dbReference type="SAM" id="MobiDB-lite"/>
    </source>
</evidence>
<evidence type="ECO:0000313" key="12">
    <source>
        <dbReference type="Proteomes" id="UP001147733"/>
    </source>
</evidence>
<dbReference type="Gene3D" id="3.30.559.10">
    <property type="entry name" value="Chloramphenicol acetyltransferase-like domain"/>
    <property type="match status" value="6"/>
</dbReference>
<dbReference type="Gene3D" id="3.30.559.30">
    <property type="entry name" value="Nonribosomal peptide synthetase, condensation domain"/>
    <property type="match status" value="6"/>
</dbReference>
<gene>
    <name evidence="11" type="ORF">N7469_003693</name>
</gene>
<evidence type="ECO:0000313" key="11">
    <source>
        <dbReference type="EMBL" id="KAJ5234525.1"/>
    </source>
</evidence>
<protein>
    <recommendedName>
        <fullName evidence="7">Nonribosomal peptide synthetase sidC</fullName>
    </recommendedName>
    <alternativeName>
        <fullName evidence="8">Siderophore peptide synthetase C</fullName>
    </alternativeName>
</protein>
<dbReference type="SUPFAM" id="SSF47336">
    <property type="entry name" value="ACP-like"/>
    <property type="match status" value="5"/>
</dbReference>
<evidence type="ECO:0000256" key="3">
    <source>
        <dbReference type="ARBA" id="ARBA00022553"/>
    </source>
</evidence>
<feature type="compositionally biased region" description="Low complexity" evidence="9">
    <location>
        <begin position="204"/>
        <end position="223"/>
    </location>
</feature>
<dbReference type="GO" id="GO:0031177">
    <property type="term" value="F:phosphopantetheine binding"/>
    <property type="evidence" value="ECO:0007669"/>
    <property type="project" value="InterPro"/>
</dbReference>
<dbReference type="InterPro" id="IPR010071">
    <property type="entry name" value="AA_adenyl_dom"/>
</dbReference>
<dbReference type="GO" id="GO:0043041">
    <property type="term" value="P:amino acid activation for nonribosomal peptide biosynthetic process"/>
    <property type="evidence" value="ECO:0007669"/>
    <property type="project" value="TreeGrafter"/>
</dbReference>
<feature type="domain" description="Carrier" evidence="10">
    <location>
        <begin position="1830"/>
        <end position="1907"/>
    </location>
</feature>
<dbReference type="InterPro" id="IPR000873">
    <property type="entry name" value="AMP-dep_synth/lig_dom"/>
</dbReference>
<dbReference type="InterPro" id="IPR045851">
    <property type="entry name" value="AMP-bd_C_sf"/>
</dbReference>
<dbReference type="OrthoDB" id="416786at2759"/>
<comment type="caution">
    <text evidence="11">The sequence shown here is derived from an EMBL/GenBank/DDBJ whole genome shotgun (WGS) entry which is preliminary data.</text>
</comment>
<dbReference type="InterPro" id="IPR020845">
    <property type="entry name" value="AMP-binding_CS"/>
</dbReference>
<dbReference type="CDD" id="cd05918">
    <property type="entry name" value="A_NRPS_SidN3_like"/>
    <property type="match status" value="2"/>
</dbReference>
<feature type="domain" description="Carrier" evidence="10">
    <location>
        <begin position="2389"/>
        <end position="2462"/>
    </location>
</feature>
<dbReference type="InterPro" id="IPR042099">
    <property type="entry name" value="ANL_N_sf"/>
</dbReference>
<feature type="region of interest" description="Disordered" evidence="9">
    <location>
        <begin position="203"/>
        <end position="223"/>
    </location>
</feature>
<dbReference type="InterPro" id="IPR001242">
    <property type="entry name" value="Condensation_dom"/>
</dbReference>
<keyword evidence="12" id="KW-1185">Reference proteome</keyword>
<feature type="compositionally biased region" description="Polar residues" evidence="9">
    <location>
        <begin position="4014"/>
        <end position="4028"/>
    </location>
</feature>
<name>A0A9W9P3N7_PENCI</name>
<dbReference type="Pfam" id="PF00501">
    <property type="entry name" value="AMP-binding"/>
    <property type="match status" value="3"/>
</dbReference>
<dbReference type="InterPro" id="IPR023213">
    <property type="entry name" value="CAT-like_dom_sf"/>
</dbReference>
<dbReference type="GO" id="GO:0010106">
    <property type="term" value="P:cellular response to iron ion starvation"/>
    <property type="evidence" value="ECO:0007669"/>
    <property type="project" value="UniProtKB-ARBA"/>
</dbReference>
<dbReference type="GO" id="GO:0005737">
    <property type="term" value="C:cytoplasm"/>
    <property type="evidence" value="ECO:0007669"/>
    <property type="project" value="TreeGrafter"/>
</dbReference>
<proteinExistence type="inferred from homology"/>
<dbReference type="FunFam" id="3.40.50.12780:FF:000024">
    <property type="entry name" value="Nonribosomal siderophore peptide synthase SidC"/>
    <property type="match status" value="1"/>
</dbReference>
<dbReference type="FunFam" id="3.40.50.980:FF:000001">
    <property type="entry name" value="Non-ribosomal peptide synthetase"/>
    <property type="match status" value="2"/>
</dbReference>
<dbReference type="SUPFAM" id="SSF56801">
    <property type="entry name" value="Acetyl-CoA synthetase-like"/>
    <property type="match status" value="3"/>
</dbReference>
<evidence type="ECO:0000256" key="1">
    <source>
        <dbReference type="ARBA" id="ARBA00004924"/>
    </source>
</evidence>
<dbReference type="SUPFAM" id="SSF52777">
    <property type="entry name" value="CoA-dependent acyltransferases"/>
    <property type="match status" value="12"/>
</dbReference>
<evidence type="ECO:0000256" key="7">
    <source>
        <dbReference type="ARBA" id="ARBA00067294"/>
    </source>
</evidence>
<dbReference type="InterPro" id="IPR025110">
    <property type="entry name" value="AMP-bd_C"/>
</dbReference>
<dbReference type="PROSITE" id="PS50075">
    <property type="entry name" value="CARRIER"/>
    <property type="match status" value="5"/>
</dbReference>
<evidence type="ECO:0000256" key="5">
    <source>
        <dbReference type="ARBA" id="ARBA00022737"/>
    </source>
</evidence>
<dbReference type="FunFam" id="3.30.300.30:FF:000033">
    <property type="entry name" value="Nonribosomal siderophore peptide synthase SidC"/>
    <property type="match status" value="1"/>
</dbReference>
<keyword evidence="4" id="KW-0436">Ligase</keyword>
<keyword evidence="3" id="KW-0597">Phosphoprotein</keyword>
<feature type="region of interest" description="Disordered" evidence="9">
    <location>
        <begin position="4014"/>
        <end position="4038"/>
    </location>
</feature>
<dbReference type="SMART" id="SM00823">
    <property type="entry name" value="PKS_PP"/>
    <property type="match status" value="5"/>
</dbReference>
<comment type="similarity">
    <text evidence="6">Belongs to the NRP synthetase family.</text>
</comment>
<evidence type="ECO:0000259" key="10">
    <source>
        <dbReference type="PROSITE" id="PS50075"/>
    </source>
</evidence>
<dbReference type="InterPro" id="IPR036736">
    <property type="entry name" value="ACP-like_sf"/>
</dbReference>
<dbReference type="Gene3D" id="3.40.50.12780">
    <property type="entry name" value="N-terminal domain of ligase-like"/>
    <property type="match status" value="3"/>
</dbReference>
<dbReference type="PANTHER" id="PTHR45527:SF1">
    <property type="entry name" value="FATTY ACID SYNTHASE"/>
    <property type="match status" value="1"/>
</dbReference>
<dbReference type="PANTHER" id="PTHR45527">
    <property type="entry name" value="NONRIBOSOMAL PEPTIDE SYNTHETASE"/>
    <property type="match status" value="1"/>
</dbReference>
<evidence type="ECO:0000256" key="4">
    <source>
        <dbReference type="ARBA" id="ARBA00022598"/>
    </source>
</evidence>
<dbReference type="RefSeq" id="XP_056502025.1">
    <property type="nucleotide sequence ID" value="XM_056642613.1"/>
</dbReference>
<sequence length="5160" mass="572565">MDRLTSMPIKDGDKSANRAISHNVDTQELSKELVAVSWARLLTACTKEHMPVFLFNNSPIKVDILARTILFANLENTADDLPTNFLRNYSSISFTAVIFEDSICEDFSGSNFKHFSSSTFSLAPGAQAAAAASSSTSTRSSTSPSLSSTSAALSWIINRKSQTSVLSSTSMDVSTLQRLGSQLKQIIQEQVTQLDPLDKQVELPVPVSSSSSSSSSPALSISNPSPELLPGPQLLHELAMSGSNDSNNAIEFLAADGNIRCLSYRSLDQLSSKLATQIIHASAARVTDGRRMVVPVLLPQSLELYIAWLGILKAGGGFCPLNIDAPPDRIEFILQDVAASAVVTQSSLSTRVPQDEQLAVINVEEIVNSTDDVEISNPFVQISPSDLAYVMYTSGSTGRPKGVGISHLAATQSLLAHDELIPHFHRFLQFASPTFDVSVFEVFFPFYRGATLIGSEREQMLLDISHVMTKMRVDAAELTPTVAGELLRTRAAAPCLQVLLTIGEMLTKHVVEEFGQYEKSDGILHGMYGPTEAAIHCTAATHFSADSAVNLIGKPFKTVSAFIMSLESEDKSRPAELQTLPIGQIGELVVGGPQLADGYINRPEENAKAFIESPEYGRLYRTGDKARLSSTGEIECFGRISSGQVKLRGQRIELGEIENVICRSSGVRSAVAIVSGGSLAAFVLVNDQETSDRQLRDTCRKLLPRFMVPGEFILIDQFPQLPSGKIDRKGLEAEFIRRRNAAQTIEQITYRDEVEETIASCVLDVLDKKVPPTESLVSSGLDSLAAIRLASHLLDAGIRLDVARLLEADSIDGIWRFAKEQDTSESKEDVQTAIKRIRQLVGDAGAARIESMGLNAQVAEIEPCSHIQQAMIMETARDNKAYSNRIELKIQPTVTLEGVHDALLKLAEQHAFLRSGFVEIGLKEHFYARFVWNSHNDRMIQECDTFDYDRTLISESDLLHPLQLQLKKTNDGVRVLVHIHHALYDGWSWQLILKDLQRILHGEELSQKPPYSIITDFFLEYKLSESANESSNFWRDQLQGSPSVAFPNFHGVTNVPPKTQEAHRVLDISVSKLNEVSQSLRVSRQTIFQAAYCYLLSTYLGSEDVVFGTVFSGRTLPVKGIEMVLGPCIRTLPTRMDLSKMHNITDLMLAIQNINIKCLEHGSLSLQDIKKASGIDLQRNLFDTALVWQDSIWSDESNALIQEVDATEFLEFAFLLDLEPREDKIHAKMSYQESLLPLEQVQILLEQIDSVASVLLDNPTLTIDDVAGQLPRSIMSTSNPDFKTQTDFPGLVSGIEKIASTDPSRTAIEILLQTGSSSSITSSTKISYAELQSRSNQMAEYLTHSGIQRGDLTAVCLDNSPETFISTLALAKIGAGLLPLAYNDPTRLKNSIFATANPRYLLNNRTTPVWYGLTALESTTQVSFPDNLDEYDENASFNDDDDFYMIYPMISTSNDSIDLVTFSSRNMRSHLNALADSYTIPSDSKLLHTSHLSSAGQCSSLTPFTSRYTNDGIGLFADLIFAWNAGITFCSSVEELTPTNLRDVVNAMEITHLHSTSTLSSTLDPEHVSSVRHLLISGETLGAKVYRNWAGKGLCSGYSTDGIFGVVALCADIDNTTASTSVALPMRNMHAMITTDKTAVTLLPRGALGELCFAGDQIGQISQSNAAQTGKFIDHPRLGRLYRTGDRARILPDGTISLASDLEVSGQRISACEINHTLLSSGMVENSVTFVVESPLTNQQQLATIWVPSKKTQNMRVSENLEDIAKDLLTRLSTQFSASMVPSLLVPMDVIPMTRSYKTDLAMIRQEIEKMDTQRLALYSLHSDEESSDAPRDDIEQIIATALADVTGMDLKSIRRHTSFYKVGLDSLSAVSFSRKMQESGLTRLAVSTILQRSSIAQLATVANVMTNGQEVPVDPSHDSTLFFEEAFRSEVEAEFTRENLIIKKLYPCTPLQEAMLAAKSDTESAYFNHLLLRVNTNIDELKFAWTQMLQRHDILRTCFRQTNDKRFAFAQIVLGSVALPWSYAEVSSQGLGDDVEKKKAEFESGSPVKGMLPYSLTLYADRTANTTHLLLSIHHALYDGEGIAQLLQEVQVSLSGQSLQETTPFHKFIDYMLSTSTEFSDRYWDRYISGISPSLLPTPTQDLQGESASQQIQVDLKDSFSSFKGQCKSLSVTPLNVFHAAWARLLSFYADSSDVCFGNVFSCRTIPLEGADRIVGPCFNTLPMRLKFTSNSTNADTMKLSQKHNSDILPHQLTPLRHIQKRTLTEGSALFDTLVILQTRGAELDPKYWELLSDEGNMGFPLVCEVIPDEKEDRISISLHYQKSYLEQEVAERLAQDFVALVEHTTQYPFSQASDKRPIGGAVPQIFQKRISNRSQIPVQTKISRPWSSQEELLREIVCQYSKVDPEAVSLHTTIFQLGLDSINAVQITGKLRQLGYKITAGDILEAASIDKIASLLDDNTNDKTEESFDFSAFERKYLHSICDQLRIPRQKVQSLRPCTPVQNGMLALFTHSNGSTYFNKMAVKYSVPLDRVLLKEAWSAVMSRHEMLRTGFIQLHDQEYPFAMITYQPGIDLPWNEDTVSSAEKQGRRILENFHQPTWAVDVESDDTITTVHFSALHAIYDAQSLTTIFSDVMASYEGKILSECPSIAATLGPILVESQKSDEASRDFWQSLASEAHPTKFPDLHPIRIERKELIESSMHCSATLKELETSCQEMGVTLQAAGQAAWARLLSAYTGEENVTFGTVLSGRNLCAAADQAVFPCLVSVPSPHNITGTNRELLERTVKRNASLVKNQFTPLVQIQRWLGSDEPLFDTLFVYQKFVSGPTDAKSWEVVDEDTRIDYPLSIELVPGQTKLEIRISYRSDIIPQEQAKILLHQYDQLLQQTVFAADSNADNHLDIGNEFLSVTPAKEKSLPTSVSLLHQFVEQNAQRIPEKPALEFASGKSIDNLQIKVWSYREFNEDGNRVAHFLQEKGVLPGGMVAICFDKCPEASIAILGILKAGCAYVAIDPTAPISRKQFILGDSESKLLLCNSAREADLAELSGIDVQVLDQPGFLKDYSPEQPSLSRDTRPDDTSYCLYTSGTTGTPKGCELTHDNAVQAMLAFQRLFSPHWDDDSRWLQFASFHFDVSVLEQYWSWSVGICVTSCPRDLLFEDLPGMIQKLQITHIDLTPSLARLVHPDEVPSLTRGVFITGGEALKQEILDAWGKHGVIYNGYGPTEVTIGCTMLPRMRANDKPSNIGPQFDNVGSYVFRPGTSTPVLRGGIGELCVSGPLVGKGYLNRAELTVERFQTVPEWDDRIYRTGDLVRILHDGSFQFLGRIDDQVKLRGQRLEIGEINEVIKQSTSTLNEVATLVIKHPNQSKDQLVSFVTKVGTDKKSKNVKVLSSGEYREFLSIIKTACHAQLPGYMVPTHIIPMSRFPLSPNNKADMKVLKGIYQELSLGDIQDLNAMIVDRTTKTSQEEKIISILAKFIGSNESSISSWSSIYELGLDSISVLSFARSLREAGFPQAQPSLIMKRKLRPYRADIYISPPTIDPTISGLSKTLQEYNAPIASLDNLHRHTKQTMEAFAHKNSHYVIESIGVSDSDVQEIVPCTPLQEGIIYHFLSSPSPLYCSSFTFELKDSVDLSKLQNAWSQAQSQVQVLRTRFTPSPDGYAQIVLKNDTLAWFHREIASDQEFEATRQNELRRWISGLDGLMTQLWEVGVITSPDIRVLCLNIFHALYDGNSLRLLLELVSRIYQDEEKINESPVPNFLDVLHLGPLCKDPSEEGFWKEHLANCQNKALPRSDATNTESVVQKIQFKGIESLDHLRKSLNVTEQAILHACWLLTLYDHYSFVPCLGIIASGRTIDVPGVTDVIGPLFNTIPSNIQLRGLKSWSEIAQRCHDYHASTIPYQYTALRDIVRWIGKNPDERLFESLFVFQRDSADDESSTSKLWTPLDGEAQHEYPLAFEITRNGNESLTATLAAKGNILSPETAQRMLFHFQHVLSEFAQNPDKELPYINGVVEESPMTNGYSAEPEQSLNEAEDSEDSSFNWGPQASAIRDVIASLAGVEVDSIKPGTSIFEVGLDSIDAIKLSSRLSKFGIKLPVSSIMRHRNVKAMSAQLAVEDTETNGTYPKLTHMTNKLTQFLEKENLVSRDVCQILPATPIQEAMIAEMSASEFQHYYNHDILQLEPNVDIERLREAWKAVVKAHPIFRTSFVEVWDPKIPTSYVQIIHDDSFDFRVVDLNGKPITSIIESQRLRAISKFPNAPLLSLTAASDGDRAYLVLSIAHALYDGWSINLLHEDVARSYRGEDCTRPNANAILEQILESSGEKSLKFWRATLSNCTPVAFPSGKASVKGSNEVHRAEKSLSVSSEKAEVFCKHHGITMQALLVSCWSLVLATSVKKLDVIFGLVLSGRNVADSENVMFPTMNTVAMRVILHGTRLELVKYIQEALLEMSEHQHFPLRRARPGALSQNLFDTLFIYQKRPSGNKDAGQVLYQSTGGASDVEYPVCVEVEGVEKELVGRVACRGSIMGEEDTHVLLGQMGHVLSSIIDEESKQTVEFAGHEMIICGYSVVQEISKPVLKNGMSSQMNGHTEWSAIESTIRSVLSTVSGVPEDAIHKTDNLFQLGLDSISAIKVAALLKKQSFKLTVSDMLREGTIEKMAKVANNGHAELTPKQITKVLDESLADIDIASLAKAHGIETAQFQKAMPATAGQSYFLAMHSLNREAFYPAFYYLTTSSLKRETLENAWTRLIEQAPILRTAFIPTNDQTHVPYVQLVLGPSLNSVIWHKECNELRLSTSTERGFGSVPVALHACQTSRGTALMLHIHHALYDAVSLPAIMERLSRLCNPNETEIKSDSGDLSYLVALQHLHSPIEARRQFWQRYLGQISTQDNETRRLGGFGTIQQFYRPGLVSNMSDVELAAKHRSLSVQSIFLAVYSRVHARVFATKSTENETGSLIVGLYLANRSYDMEGLSEPMAPTLNIVPLRLDIPSNDEPDSIFTAARKIQDDINEISRIENASVSLTEIAEWTGVRINVCINFLRLPELQQDASHGVDRIHFESVQREDLVDDQSTLHIQTQTQTNSSTADAPDLAQAHTNHTVPPSATAGIQEIFMPTIDVEAAVRDGSLDFGVFAPNTRLGHDDAESVIEGMRCDMISLTGFPRIS</sequence>
<feature type="domain" description="Carrier" evidence="10">
    <location>
        <begin position="4589"/>
        <end position="4662"/>
    </location>
</feature>